<dbReference type="PANTHER" id="PTHR21666">
    <property type="entry name" value="PEPTIDASE-RELATED"/>
    <property type="match status" value="1"/>
</dbReference>
<dbReference type="InterPro" id="IPR016047">
    <property type="entry name" value="M23ase_b-sheet_dom"/>
</dbReference>
<feature type="domain" description="M23ase beta-sheet core" evidence="4">
    <location>
        <begin position="311"/>
        <end position="405"/>
    </location>
</feature>
<feature type="coiled-coil region" evidence="2">
    <location>
        <begin position="182"/>
        <end position="255"/>
    </location>
</feature>
<feature type="coiled-coil region" evidence="2">
    <location>
        <begin position="35"/>
        <end position="118"/>
    </location>
</feature>
<dbReference type="RefSeq" id="WP_055147198.1">
    <property type="nucleotide sequence ID" value="NZ_BLYL01000011.1"/>
</dbReference>
<dbReference type="EMBL" id="BLYL01000011">
    <property type="protein sequence ID" value="GFO94921.1"/>
    <property type="molecule type" value="Genomic_DNA"/>
</dbReference>
<keyword evidence="1 3" id="KW-0732">Signal</keyword>
<dbReference type="GO" id="GO:0004222">
    <property type="term" value="F:metalloendopeptidase activity"/>
    <property type="evidence" value="ECO:0007669"/>
    <property type="project" value="TreeGrafter"/>
</dbReference>
<dbReference type="Pfam" id="PF01551">
    <property type="entry name" value="Peptidase_M23"/>
    <property type="match status" value="1"/>
</dbReference>
<evidence type="ECO:0000313" key="6">
    <source>
        <dbReference type="EMBL" id="GFO94921.1"/>
    </source>
</evidence>
<dbReference type="Pfam" id="PF24568">
    <property type="entry name" value="CC_PcsB"/>
    <property type="match status" value="1"/>
</dbReference>
<evidence type="ECO:0000256" key="3">
    <source>
        <dbReference type="SAM" id="SignalP"/>
    </source>
</evidence>
<dbReference type="InterPro" id="IPR011055">
    <property type="entry name" value="Dup_hybrid_motif"/>
</dbReference>
<evidence type="ECO:0000259" key="4">
    <source>
        <dbReference type="Pfam" id="PF01551"/>
    </source>
</evidence>
<proteinExistence type="predicted"/>
<dbReference type="CDD" id="cd12797">
    <property type="entry name" value="M23_peptidase"/>
    <property type="match status" value="1"/>
</dbReference>
<comment type="caution">
    <text evidence="6">The sequence shown here is derived from an EMBL/GenBank/DDBJ whole genome shotgun (WGS) entry which is preliminary data.</text>
</comment>
<dbReference type="InterPro" id="IPR057309">
    <property type="entry name" value="PcsB_CC"/>
</dbReference>
<dbReference type="Proteomes" id="UP000660047">
    <property type="component" value="Unassembled WGS sequence"/>
</dbReference>
<evidence type="ECO:0000256" key="1">
    <source>
        <dbReference type="ARBA" id="ARBA00022729"/>
    </source>
</evidence>
<gene>
    <name evidence="6" type="ORF">COEU31_19670</name>
</gene>
<reference evidence="6" key="1">
    <citation type="submission" date="2020-06" db="EMBL/GenBank/DDBJ databases">
        <title>Characterization of fructooligosaccharide metabolism and fructooligosaccharide-degrading enzymes in human commensal butyrate producers.</title>
        <authorList>
            <person name="Tanno H."/>
            <person name="Fujii T."/>
            <person name="Hirano K."/>
            <person name="Maeno S."/>
            <person name="Tonozuka T."/>
            <person name="Sakamoto M."/>
            <person name="Ohkuma M."/>
            <person name="Tochio T."/>
            <person name="Endo A."/>
        </authorList>
    </citation>
    <scope>NUCLEOTIDE SEQUENCE</scope>
    <source>
        <strain evidence="6">JCM 31265</strain>
    </source>
</reference>
<name>A0AAI9NZ42_9FIRM</name>
<evidence type="ECO:0000256" key="2">
    <source>
        <dbReference type="SAM" id="Coils"/>
    </source>
</evidence>
<dbReference type="PANTHER" id="PTHR21666:SF289">
    <property type="entry name" value="L-ALA--D-GLU ENDOPEPTIDASE"/>
    <property type="match status" value="1"/>
</dbReference>
<dbReference type="SUPFAM" id="SSF51261">
    <property type="entry name" value="Duplicated hybrid motif"/>
    <property type="match status" value="1"/>
</dbReference>
<feature type="domain" description="Peptidoglycan hydrolase PcsB coiled-coil" evidence="5">
    <location>
        <begin position="114"/>
        <end position="182"/>
    </location>
</feature>
<organism evidence="6 7">
    <name type="scientific">Coprococcus eutactus</name>
    <dbReference type="NCBI Taxonomy" id="33043"/>
    <lineage>
        <taxon>Bacteria</taxon>
        <taxon>Bacillati</taxon>
        <taxon>Bacillota</taxon>
        <taxon>Clostridia</taxon>
        <taxon>Lachnospirales</taxon>
        <taxon>Lachnospiraceae</taxon>
        <taxon>Coprococcus</taxon>
    </lineage>
</organism>
<dbReference type="Gene3D" id="6.10.250.3150">
    <property type="match status" value="1"/>
</dbReference>
<feature type="signal peptide" evidence="3">
    <location>
        <begin position="1"/>
        <end position="28"/>
    </location>
</feature>
<protein>
    <submittedName>
        <fullName evidence="6">Peptidase M23</fullName>
    </submittedName>
</protein>
<sequence>MKKKVNVKGNIRRMALLVAGCVVMGGMAASQTGGNMAYAMTKEEAERQKDDASENEKNAKDVLDSLEEQQNKIVQDVADLDAKMTSVQTQITSLQEQTDELQTEIDTTQKSLDEAQKAEDEQYEAMKQRIQYLYEEGETEYVDALLTSISFSDLLNKSEYIDQISEYDQRQLAKLIKTKTDIANYEAQLESDLRQVESVKTDLESNEAELQTIIDQKQEEITRYDGDIEAQKSLMNKFTVAREEAERRIAEISRQEMGKANANGTGAYTKDGKVYDTSKYKGKFMWPVSTGGVITDEFGYRDAPTAGASTYHQGLDIGCDYGTDIVAAEAGTVVMSCYNGGGGNMVMISHGGGICTVYMHNSQLCVNVGDKVVKGQVIAKAGSTGVSTGPHCHFGVSIDGTYVNPHDFLGQ</sequence>
<keyword evidence="2" id="KW-0175">Coiled coil</keyword>
<evidence type="ECO:0000259" key="5">
    <source>
        <dbReference type="Pfam" id="PF24568"/>
    </source>
</evidence>
<feature type="chain" id="PRO_5042503691" evidence="3">
    <location>
        <begin position="29"/>
        <end position="411"/>
    </location>
</feature>
<dbReference type="InterPro" id="IPR050570">
    <property type="entry name" value="Cell_wall_metabolism_enzyme"/>
</dbReference>
<evidence type="ECO:0000313" key="7">
    <source>
        <dbReference type="Proteomes" id="UP000660047"/>
    </source>
</evidence>
<dbReference type="AlphaFoldDB" id="A0AAI9NZ42"/>
<accession>A0AAI9NZ42</accession>
<dbReference type="Gene3D" id="2.70.70.10">
    <property type="entry name" value="Glucose Permease (Domain IIA)"/>
    <property type="match status" value="1"/>
</dbReference>